<evidence type="ECO:0000256" key="1">
    <source>
        <dbReference type="SAM" id="SignalP"/>
    </source>
</evidence>
<feature type="chain" id="PRO_5036075852" description="Fimbrial protein" evidence="1">
    <location>
        <begin position="22"/>
        <end position="172"/>
    </location>
</feature>
<dbReference type="InterPro" id="IPR008966">
    <property type="entry name" value="Adhesion_dom_sf"/>
</dbReference>
<name>A0A3A9I9K8_AERVE</name>
<reference evidence="2 4" key="1">
    <citation type="submission" date="2018-09" db="EMBL/GenBank/DDBJ databases">
        <title>Genome sequencing of Aeromonas veronii MS-17-88.</title>
        <authorList>
            <person name="Tekedar H.C."/>
            <person name="Arick M.A."/>
            <person name="Hsu C.-Y."/>
            <person name="Thrash A."/>
            <person name="Karsi A."/>
            <person name="Lawrence M.L."/>
            <person name="Abdelhamed H."/>
        </authorList>
    </citation>
    <scope>NUCLEOTIDE SEQUENCE [LARGE SCALE GENOMIC DNA]</scope>
    <source>
        <strain evidence="2 4">MS 17-88</strain>
    </source>
</reference>
<dbReference type="Gene3D" id="2.60.40.1090">
    <property type="entry name" value="Fimbrial-type adhesion domain"/>
    <property type="match status" value="1"/>
</dbReference>
<sequence length="172" mass="17267">MKKIFACTLIALGCMAGTAQASTEVNFLGAVNAKTCDLAPVFGGAVDATVQLGTVAAGATGTAVDFVLKPNGDTTDCEALTNSNVASVAWGGGEFTSVGLRNVSGNAADAHMLLKHKNAIEGANTPITSSKLLTTIKGDTLKADGFQYSAQLVGGADVGTFVASAAYVVAYQ</sequence>
<evidence type="ECO:0008006" key="5">
    <source>
        <dbReference type="Google" id="ProtNLM"/>
    </source>
</evidence>
<dbReference type="EMBL" id="RAWX01000004">
    <property type="protein sequence ID" value="RKJ86470.1"/>
    <property type="molecule type" value="Genomic_DNA"/>
</dbReference>
<dbReference type="EMBL" id="RAWX01000002">
    <property type="protein sequence ID" value="RKJ89734.1"/>
    <property type="molecule type" value="Genomic_DNA"/>
</dbReference>
<dbReference type="SUPFAM" id="SSF49401">
    <property type="entry name" value="Bacterial adhesins"/>
    <property type="match status" value="1"/>
</dbReference>
<dbReference type="Proteomes" id="UP000281725">
    <property type="component" value="Unassembled WGS sequence"/>
</dbReference>
<proteinExistence type="predicted"/>
<dbReference type="GO" id="GO:0007155">
    <property type="term" value="P:cell adhesion"/>
    <property type="evidence" value="ECO:0007669"/>
    <property type="project" value="InterPro"/>
</dbReference>
<evidence type="ECO:0000313" key="4">
    <source>
        <dbReference type="Proteomes" id="UP000281725"/>
    </source>
</evidence>
<keyword evidence="1" id="KW-0732">Signal</keyword>
<dbReference type="GO" id="GO:0009289">
    <property type="term" value="C:pilus"/>
    <property type="evidence" value="ECO:0007669"/>
    <property type="project" value="InterPro"/>
</dbReference>
<organism evidence="2 4">
    <name type="scientific">Aeromonas veronii</name>
    <dbReference type="NCBI Taxonomy" id="654"/>
    <lineage>
        <taxon>Bacteria</taxon>
        <taxon>Pseudomonadati</taxon>
        <taxon>Pseudomonadota</taxon>
        <taxon>Gammaproteobacteria</taxon>
        <taxon>Aeromonadales</taxon>
        <taxon>Aeromonadaceae</taxon>
        <taxon>Aeromonas</taxon>
    </lineage>
</organism>
<dbReference type="AlphaFoldDB" id="A0A3A9I9K8"/>
<gene>
    <name evidence="3" type="ORF">D6R50_10885</name>
    <name evidence="2" type="ORF">D6R50_19685</name>
</gene>
<comment type="caution">
    <text evidence="2">The sequence shown here is derived from an EMBL/GenBank/DDBJ whole genome shotgun (WGS) entry which is preliminary data.</text>
</comment>
<evidence type="ECO:0000313" key="3">
    <source>
        <dbReference type="EMBL" id="RKJ89734.1"/>
    </source>
</evidence>
<feature type="signal peptide" evidence="1">
    <location>
        <begin position="1"/>
        <end position="21"/>
    </location>
</feature>
<dbReference type="InterPro" id="IPR036937">
    <property type="entry name" value="Adhesion_dom_fimbrial_sf"/>
</dbReference>
<dbReference type="RefSeq" id="WP_147402476.1">
    <property type="nucleotide sequence ID" value="NZ_RAWX01000002.1"/>
</dbReference>
<accession>A0A3A9I9K8</accession>
<evidence type="ECO:0000313" key="2">
    <source>
        <dbReference type="EMBL" id="RKJ86470.1"/>
    </source>
</evidence>
<protein>
    <recommendedName>
        <fullName evidence="5">Fimbrial protein</fullName>
    </recommendedName>
</protein>